<gene>
    <name evidence="1" type="ORF">DM02DRAFT_193044</name>
</gene>
<sequence length="187" mass="20432">MEPQTASVSASVWPAERHPTRWDAVDAHQVPPISVIERFRIALMHGEGDAVRQKASSLDLDSCLATPITEADSRPHTYPLTLLCGLPALPTDDELVALRREYCDTFGTHVYVSEISAEGIAARSNPPYLQLTLALACIASVFSNTPAMTQDTSYAVSEHLFQAGFHIWLAMLEVDGRETRSARAVIA</sequence>
<dbReference type="OrthoDB" id="4109707at2759"/>
<name>A0A2V1E3F7_9PLEO</name>
<keyword evidence="2" id="KW-1185">Reference proteome</keyword>
<reference evidence="1 2" key="1">
    <citation type="journal article" date="2018" name="Sci. Rep.">
        <title>Comparative genomics provides insights into the lifestyle and reveals functional heterogeneity of dark septate endophytic fungi.</title>
        <authorList>
            <person name="Knapp D.G."/>
            <person name="Nemeth J.B."/>
            <person name="Barry K."/>
            <person name="Hainaut M."/>
            <person name="Henrissat B."/>
            <person name="Johnson J."/>
            <person name="Kuo A."/>
            <person name="Lim J.H.P."/>
            <person name="Lipzen A."/>
            <person name="Nolan M."/>
            <person name="Ohm R.A."/>
            <person name="Tamas L."/>
            <person name="Grigoriev I.V."/>
            <person name="Spatafora J.W."/>
            <person name="Nagy L.G."/>
            <person name="Kovacs G.M."/>
        </authorList>
    </citation>
    <scope>NUCLEOTIDE SEQUENCE [LARGE SCALE GENOMIC DNA]</scope>
    <source>
        <strain evidence="1 2">DSE2036</strain>
    </source>
</reference>
<organism evidence="1 2">
    <name type="scientific">Periconia macrospinosa</name>
    <dbReference type="NCBI Taxonomy" id="97972"/>
    <lineage>
        <taxon>Eukaryota</taxon>
        <taxon>Fungi</taxon>
        <taxon>Dikarya</taxon>
        <taxon>Ascomycota</taxon>
        <taxon>Pezizomycotina</taxon>
        <taxon>Dothideomycetes</taxon>
        <taxon>Pleosporomycetidae</taxon>
        <taxon>Pleosporales</taxon>
        <taxon>Massarineae</taxon>
        <taxon>Periconiaceae</taxon>
        <taxon>Periconia</taxon>
    </lineage>
</organism>
<dbReference type="Proteomes" id="UP000244855">
    <property type="component" value="Unassembled WGS sequence"/>
</dbReference>
<protein>
    <submittedName>
        <fullName evidence="1">Uncharacterized protein</fullName>
    </submittedName>
</protein>
<accession>A0A2V1E3F7</accession>
<proteinExistence type="predicted"/>
<evidence type="ECO:0000313" key="1">
    <source>
        <dbReference type="EMBL" id="PVI04194.1"/>
    </source>
</evidence>
<evidence type="ECO:0000313" key="2">
    <source>
        <dbReference type="Proteomes" id="UP000244855"/>
    </source>
</evidence>
<dbReference type="AlphaFoldDB" id="A0A2V1E3F7"/>
<dbReference type="EMBL" id="KZ805323">
    <property type="protein sequence ID" value="PVI04194.1"/>
    <property type="molecule type" value="Genomic_DNA"/>
</dbReference>